<accession>A0A5M3MJW8</accession>
<sequence length="1128" mass="127885">MVMIFDSLHECTNMDYDRINQLVAFFDQALRQDSSGRLQILVTSRPYVHIQAAINSLKSPLLPLKMEDFDPKEDIELFLRSSLLEINQAHPPLSFQPWPSDVEFRLLVDKVAHRFIVAATVIRLLRQKDPAERPSFLDSLLQKQDLNNIDELYHHVISSSSHSAEAAPLLALVLNLSSPLSVNDISRLVEYDVRPILDSVASIISVPGIDSSCEPVAAYHTTLRDFLSNQKRSRGLYSDPAAVHCRLASACLDLMNRLLHKDICRLGDSSRLHSDIQDFGVRRDAAVSPALRYAALHWMHHFCQASRHDGTQQLLLSFVQEHLLHWIEALSVLAALYTCTLSLSEVIQTVMIDQSWRAPYAQATTISLLYDAYRLIHEFMEPIKLSSLHVYDTALALCPVDIQLRQVYQKDVKNANTFLIDGLSRKWSCVLRTIDFPNGVVRCLSHDGRLAAVERPGLGHADNVIELWDIVAGGMISYQHVPNSSFPVRYAFSRDCSCLVYHSSTWHCVKLWLLSARDVVSVEAPSASSVAISSDGRTLAWHSEDSRSLTVASRDAVRPDFTLPTFERQLSISEAPMSARFRLSFSPSGRRLLGHDGTKIRVWSTSTGELIWRDSGDERDYYTATEDEKYIIRLRQNQATDSNVSEKLEWQFSPVDEKEISLSDPRSHKLDHLKSRSVQRLKNIVKEEIRHVKPPSYYKIERFPGKALVKIDSVWYALRQTGEDAGIITVKSTDFLPFITPEGSLEIIDPSLSSPLPPTHHNASSNSQLPARKVLPDCNEHTLVMYQCCGTGRKVNVTIRTEDVRLPYSDPVRLPSKWHKSIVCSPDGRFLANRSDKSISVFRAHPSQQHIFTANIGIHLAKYSFSPRSTYFVLFVSETGVAPRVRLWQLDGGMELEPIVLDPEAEVNREEDLQVAFSHDESKLALARFVKLEPSQPFETEVSIYRLDSDHLPVKVCQFIARLSLGFGKNLAFGDQGRLSIAAHSILSSYNQEARSTSYRIVQEIAEYLNKPPSKFHRTSYEMDPSFEAREVKISPSLNQLVVRGFHRSINDYTILFLQSQAVERSRRRLELIRQDTGDTLYDTVTWSSIRLHSDGWLWNGSRQLRATKLSASTRRQITSASWEIILL</sequence>
<dbReference type="SUPFAM" id="SSF82171">
    <property type="entry name" value="DPP6 N-terminal domain-like"/>
    <property type="match status" value="1"/>
</dbReference>
<dbReference type="PANTHER" id="PTHR10039:SF14">
    <property type="entry name" value="NACHT DOMAIN-CONTAINING PROTEIN"/>
    <property type="match status" value="1"/>
</dbReference>
<name>A0A5M3MJW8_CONPW</name>
<dbReference type="RefSeq" id="XP_007770525.1">
    <property type="nucleotide sequence ID" value="XM_007772335.1"/>
</dbReference>
<dbReference type="GeneID" id="19209258"/>
<gene>
    <name evidence="1" type="ORF">CONPUDRAFT_74510</name>
</gene>
<proteinExistence type="predicted"/>
<dbReference type="Proteomes" id="UP000053558">
    <property type="component" value="Unassembled WGS sequence"/>
</dbReference>
<dbReference type="KEGG" id="cput:CONPUDRAFT_74510"/>
<reference evidence="2" key="1">
    <citation type="journal article" date="2012" name="Science">
        <title>The Paleozoic origin of enzymatic lignin decomposition reconstructed from 31 fungal genomes.</title>
        <authorList>
            <person name="Floudas D."/>
            <person name="Binder M."/>
            <person name="Riley R."/>
            <person name="Barry K."/>
            <person name="Blanchette R.A."/>
            <person name="Henrissat B."/>
            <person name="Martinez A.T."/>
            <person name="Otillar R."/>
            <person name="Spatafora J.W."/>
            <person name="Yadav J.S."/>
            <person name="Aerts A."/>
            <person name="Benoit I."/>
            <person name="Boyd A."/>
            <person name="Carlson A."/>
            <person name="Copeland A."/>
            <person name="Coutinho P.M."/>
            <person name="de Vries R.P."/>
            <person name="Ferreira P."/>
            <person name="Findley K."/>
            <person name="Foster B."/>
            <person name="Gaskell J."/>
            <person name="Glotzer D."/>
            <person name="Gorecki P."/>
            <person name="Heitman J."/>
            <person name="Hesse C."/>
            <person name="Hori C."/>
            <person name="Igarashi K."/>
            <person name="Jurgens J.A."/>
            <person name="Kallen N."/>
            <person name="Kersten P."/>
            <person name="Kohler A."/>
            <person name="Kuees U."/>
            <person name="Kumar T.K.A."/>
            <person name="Kuo A."/>
            <person name="LaButti K."/>
            <person name="Larrondo L.F."/>
            <person name="Lindquist E."/>
            <person name="Ling A."/>
            <person name="Lombard V."/>
            <person name="Lucas S."/>
            <person name="Lundell T."/>
            <person name="Martin R."/>
            <person name="McLaughlin D.J."/>
            <person name="Morgenstern I."/>
            <person name="Morin E."/>
            <person name="Murat C."/>
            <person name="Nagy L.G."/>
            <person name="Nolan M."/>
            <person name="Ohm R.A."/>
            <person name="Patyshakuliyeva A."/>
            <person name="Rokas A."/>
            <person name="Ruiz-Duenas F.J."/>
            <person name="Sabat G."/>
            <person name="Salamov A."/>
            <person name="Samejima M."/>
            <person name="Schmutz J."/>
            <person name="Slot J.C."/>
            <person name="St John F."/>
            <person name="Stenlid J."/>
            <person name="Sun H."/>
            <person name="Sun S."/>
            <person name="Syed K."/>
            <person name="Tsang A."/>
            <person name="Wiebenga A."/>
            <person name="Young D."/>
            <person name="Pisabarro A."/>
            <person name="Eastwood D.C."/>
            <person name="Martin F."/>
            <person name="Cullen D."/>
            <person name="Grigoriev I.V."/>
            <person name="Hibbett D.S."/>
        </authorList>
    </citation>
    <scope>NUCLEOTIDE SEQUENCE [LARGE SCALE GENOMIC DNA]</scope>
    <source>
        <strain evidence="2">RWD-64-598 SS2</strain>
    </source>
</reference>
<organism evidence="1 2">
    <name type="scientific">Coniophora puteana (strain RWD-64-598)</name>
    <name type="common">Brown rot fungus</name>
    <dbReference type="NCBI Taxonomy" id="741705"/>
    <lineage>
        <taxon>Eukaryota</taxon>
        <taxon>Fungi</taxon>
        <taxon>Dikarya</taxon>
        <taxon>Basidiomycota</taxon>
        <taxon>Agaricomycotina</taxon>
        <taxon>Agaricomycetes</taxon>
        <taxon>Agaricomycetidae</taxon>
        <taxon>Boletales</taxon>
        <taxon>Coniophorineae</taxon>
        <taxon>Coniophoraceae</taxon>
        <taxon>Coniophora</taxon>
    </lineage>
</organism>
<evidence type="ECO:0000313" key="2">
    <source>
        <dbReference type="Proteomes" id="UP000053558"/>
    </source>
</evidence>
<dbReference type="InterPro" id="IPR015943">
    <property type="entry name" value="WD40/YVTN_repeat-like_dom_sf"/>
</dbReference>
<dbReference type="PANTHER" id="PTHR10039">
    <property type="entry name" value="AMELOGENIN"/>
    <property type="match status" value="1"/>
</dbReference>
<dbReference type="EMBL" id="JH711581">
    <property type="protein sequence ID" value="EIW78955.1"/>
    <property type="molecule type" value="Genomic_DNA"/>
</dbReference>
<dbReference type="AlphaFoldDB" id="A0A5M3MJW8"/>
<keyword evidence="2" id="KW-1185">Reference proteome</keyword>
<protein>
    <recommendedName>
        <fullName evidence="3">WD40 repeat-like protein</fullName>
    </recommendedName>
</protein>
<dbReference type="OrthoDB" id="3262196at2759"/>
<evidence type="ECO:0000313" key="1">
    <source>
        <dbReference type="EMBL" id="EIW78955.1"/>
    </source>
</evidence>
<dbReference type="Gene3D" id="2.130.10.10">
    <property type="entry name" value="YVTN repeat-like/Quinoprotein amine dehydrogenase"/>
    <property type="match status" value="1"/>
</dbReference>
<evidence type="ECO:0008006" key="3">
    <source>
        <dbReference type="Google" id="ProtNLM"/>
    </source>
</evidence>
<comment type="caution">
    <text evidence="1">The sequence shown here is derived from an EMBL/GenBank/DDBJ whole genome shotgun (WGS) entry which is preliminary data.</text>
</comment>